<proteinExistence type="predicted"/>
<accession>A0ACB9YUC9</accession>
<dbReference type="EMBL" id="MU393519">
    <property type="protein sequence ID" value="KAI4862756.1"/>
    <property type="molecule type" value="Genomic_DNA"/>
</dbReference>
<gene>
    <name evidence="1" type="ORF">F4820DRAFT_429520</name>
</gene>
<dbReference type="Proteomes" id="UP001497700">
    <property type="component" value="Unassembled WGS sequence"/>
</dbReference>
<comment type="caution">
    <text evidence="1">The sequence shown here is derived from an EMBL/GenBank/DDBJ whole genome shotgun (WGS) entry which is preliminary data.</text>
</comment>
<organism evidence="1 2">
    <name type="scientific">Hypoxylon rubiginosum</name>
    <dbReference type="NCBI Taxonomy" id="110542"/>
    <lineage>
        <taxon>Eukaryota</taxon>
        <taxon>Fungi</taxon>
        <taxon>Dikarya</taxon>
        <taxon>Ascomycota</taxon>
        <taxon>Pezizomycotina</taxon>
        <taxon>Sordariomycetes</taxon>
        <taxon>Xylariomycetidae</taxon>
        <taxon>Xylariales</taxon>
        <taxon>Hypoxylaceae</taxon>
        <taxon>Hypoxylon</taxon>
    </lineage>
</organism>
<protein>
    <submittedName>
        <fullName evidence="1">MFS general substrate transporter</fullName>
    </submittedName>
</protein>
<evidence type="ECO:0000313" key="2">
    <source>
        <dbReference type="Proteomes" id="UP001497700"/>
    </source>
</evidence>
<name>A0ACB9YUC9_9PEZI</name>
<keyword evidence="2" id="KW-1185">Reference proteome</keyword>
<evidence type="ECO:0000313" key="1">
    <source>
        <dbReference type="EMBL" id="KAI4862756.1"/>
    </source>
</evidence>
<reference evidence="1 2" key="1">
    <citation type="journal article" date="2022" name="New Phytol.">
        <title>Ecological generalism drives hyperdiversity of secondary metabolite gene clusters in xylarialean endophytes.</title>
        <authorList>
            <person name="Franco M.E.E."/>
            <person name="Wisecaver J.H."/>
            <person name="Arnold A.E."/>
            <person name="Ju Y.M."/>
            <person name="Slot J.C."/>
            <person name="Ahrendt S."/>
            <person name="Moore L.P."/>
            <person name="Eastman K.E."/>
            <person name="Scott K."/>
            <person name="Konkel Z."/>
            <person name="Mondo S.J."/>
            <person name="Kuo A."/>
            <person name="Hayes R.D."/>
            <person name="Haridas S."/>
            <person name="Andreopoulos B."/>
            <person name="Riley R."/>
            <person name="LaButti K."/>
            <person name="Pangilinan J."/>
            <person name="Lipzen A."/>
            <person name="Amirebrahimi M."/>
            <person name="Yan J."/>
            <person name="Adam C."/>
            <person name="Keymanesh K."/>
            <person name="Ng V."/>
            <person name="Louie K."/>
            <person name="Northen T."/>
            <person name="Drula E."/>
            <person name="Henrissat B."/>
            <person name="Hsieh H.M."/>
            <person name="Youens-Clark K."/>
            <person name="Lutzoni F."/>
            <person name="Miadlikowska J."/>
            <person name="Eastwood D.C."/>
            <person name="Hamelin R.C."/>
            <person name="Grigoriev I.V."/>
            <person name="U'Ren J.M."/>
        </authorList>
    </citation>
    <scope>NUCLEOTIDE SEQUENCE [LARGE SCALE GENOMIC DNA]</scope>
    <source>
        <strain evidence="1 2">CBS 119005</strain>
    </source>
</reference>
<sequence>MPPTDQGRGLGNALRRLSWTPSWIKWNPEANHDLSWGMNILFGLSASFSVANLYYSHPILNILADDFGVSDQRSSLVPTVTQAGYAAGLLLIVPVGDIVRRRPMILSLVLVTALIWLGCTLTQSFSTFLGLSFLVGLLTVTPQLMFPLAVQYAPQRHRPTMISIVMSGLVFGVLVARLLSGIVTQFTSWRYVYWVSFGLQVLVWIFLFFSMPDYPVLSPGTSYPRILLKIVTLPFRKPDLTQNSLIAFLTQGMFTSFWTTLTFQLVGVFHFSTLSIGLFALIGISPVFLNPVISRLLIGRIHPHGSLIIAHLVTLLAICIGTFIGTFSIAGLVIWAFLGDLGMNTIIVANRVAIAHVDPKAQNAVNSVYMVHTFCGQLFGTAVGNALYANGGWTHTGAFNIAQMIAGLLVIALRGPHEKGWIGWRGGWSLGGPKVEKNAQPSTAQTDNEANNEDTATEVPTELLTEDEGAKEKI</sequence>